<dbReference type="InterPro" id="IPR050134">
    <property type="entry name" value="NAD-dep_sirtuin_deacylases"/>
</dbReference>
<dbReference type="PROSITE" id="PS50305">
    <property type="entry name" value="SIRTUIN"/>
    <property type="match status" value="1"/>
</dbReference>
<feature type="binding site" evidence="4">
    <location>
        <position position="138"/>
    </location>
    <ligand>
        <name>Zn(2+)</name>
        <dbReference type="ChEBI" id="CHEBI:29105"/>
    </ligand>
</feature>
<reference evidence="6 7" key="1">
    <citation type="submission" date="2020-08" db="EMBL/GenBank/DDBJ databases">
        <title>Genomic Encyclopedia of Type Strains, Phase IV (KMG-IV): sequencing the most valuable type-strain genomes for metagenomic binning, comparative biology and taxonomic classification.</title>
        <authorList>
            <person name="Goeker M."/>
        </authorList>
    </citation>
    <scope>NUCLEOTIDE SEQUENCE [LARGE SCALE GENOMIC DNA]</scope>
    <source>
        <strain evidence="6 7">DSM 13481</strain>
    </source>
</reference>
<evidence type="ECO:0000256" key="1">
    <source>
        <dbReference type="ARBA" id="ARBA00012928"/>
    </source>
</evidence>
<evidence type="ECO:0000256" key="4">
    <source>
        <dbReference type="PROSITE-ProRule" id="PRU00236"/>
    </source>
</evidence>
<dbReference type="PANTHER" id="PTHR11085:SF4">
    <property type="entry name" value="NAD-DEPENDENT PROTEIN DEACYLASE"/>
    <property type="match status" value="1"/>
</dbReference>
<dbReference type="InterPro" id="IPR026590">
    <property type="entry name" value="Ssirtuin_cat_dom"/>
</dbReference>
<name>A0A841GLI2_9BACT</name>
<feature type="binding site" evidence="4">
    <location>
        <position position="122"/>
    </location>
    <ligand>
        <name>Zn(2+)</name>
        <dbReference type="ChEBI" id="CHEBI:29105"/>
    </ligand>
</feature>
<dbReference type="Proteomes" id="UP000555828">
    <property type="component" value="Unassembled WGS sequence"/>
</dbReference>
<dbReference type="SUPFAM" id="SSF52467">
    <property type="entry name" value="DHS-like NAD/FAD-binding domain"/>
    <property type="match status" value="1"/>
</dbReference>
<organism evidence="6 7">
    <name type="scientific">Thermosipho japonicus</name>
    <dbReference type="NCBI Taxonomy" id="90323"/>
    <lineage>
        <taxon>Bacteria</taxon>
        <taxon>Thermotogati</taxon>
        <taxon>Thermotogota</taxon>
        <taxon>Thermotogae</taxon>
        <taxon>Thermotogales</taxon>
        <taxon>Fervidobacteriaceae</taxon>
        <taxon>Thermosipho</taxon>
    </lineage>
</organism>
<dbReference type="AlphaFoldDB" id="A0A841GLI2"/>
<comment type="caution">
    <text evidence="6">The sequence shown here is derived from an EMBL/GenBank/DDBJ whole genome shotgun (WGS) entry which is preliminary data.</text>
</comment>
<keyword evidence="4" id="KW-0479">Metal-binding</keyword>
<evidence type="ECO:0000259" key="5">
    <source>
        <dbReference type="PROSITE" id="PS50305"/>
    </source>
</evidence>
<dbReference type="PANTHER" id="PTHR11085">
    <property type="entry name" value="NAD-DEPENDENT PROTEIN DEACYLASE SIRTUIN-5, MITOCHONDRIAL-RELATED"/>
    <property type="match status" value="1"/>
</dbReference>
<dbReference type="GO" id="GO:0046872">
    <property type="term" value="F:metal ion binding"/>
    <property type="evidence" value="ECO:0007669"/>
    <property type="project" value="UniProtKB-KW"/>
</dbReference>
<dbReference type="InterPro" id="IPR029035">
    <property type="entry name" value="DHS-like_NAD/FAD-binding_dom"/>
</dbReference>
<dbReference type="InterPro" id="IPR003000">
    <property type="entry name" value="Sirtuin"/>
</dbReference>
<protein>
    <recommendedName>
        <fullName evidence="1">protein acetyllysine N-acetyltransferase</fullName>
        <ecNumber evidence="1">2.3.1.286</ecNumber>
    </recommendedName>
</protein>
<dbReference type="Gene3D" id="3.40.50.1220">
    <property type="entry name" value="TPP-binding domain"/>
    <property type="match status" value="1"/>
</dbReference>
<keyword evidence="3" id="KW-0520">NAD</keyword>
<keyword evidence="4" id="KW-0862">Zinc</keyword>
<dbReference type="GO" id="GO:0017136">
    <property type="term" value="F:histone deacetylase activity, NAD-dependent"/>
    <property type="evidence" value="ECO:0007669"/>
    <property type="project" value="TreeGrafter"/>
</dbReference>
<feature type="binding site" evidence="4">
    <location>
        <position position="140"/>
    </location>
    <ligand>
        <name>Zn(2+)</name>
        <dbReference type="ChEBI" id="CHEBI:29105"/>
    </ligand>
</feature>
<dbReference type="Gene3D" id="3.30.1600.10">
    <property type="entry name" value="SIR2/SIRT2 'Small Domain"/>
    <property type="match status" value="1"/>
</dbReference>
<gene>
    <name evidence="6" type="ORF">HNP65_001721</name>
</gene>
<dbReference type="EC" id="2.3.1.286" evidence="1"/>
<dbReference type="GO" id="GO:0016787">
    <property type="term" value="F:hydrolase activity"/>
    <property type="evidence" value="ECO:0007669"/>
    <property type="project" value="UniProtKB-KW"/>
</dbReference>
<proteinExistence type="predicted"/>
<keyword evidence="7" id="KW-1185">Reference proteome</keyword>
<feature type="domain" description="Deacetylase sirtuin-type" evidence="5">
    <location>
        <begin position="1"/>
        <end position="235"/>
    </location>
</feature>
<feature type="binding site" evidence="4">
    <location>
        <position position="125"/>
    </location>
    <ligand>
        <name>Zn(2+)</name>
        <dbReference type="ChEBI" id="CHEBI:29105"/>
    </ligand>
</feature>
<sequence>MLKELIRIIKNGKIVVLTGAGISTKSGIPDFRSEDGLYQKYGEKIFDLQFFFENPSAFYSFVYKEFPKMYDARPNFAHMFLAKLEKNGYINGIITQNIDNLHYKAGSKNVLELHGNATRFYCTKCGKQSKNIFDGYICECGGLIRPDIVFFSESVRYLEESYSLIDNSRTLIVVGSSLQVYPAAYLPIYAKKQNKTLVIINKDKTPLDDYADIIIYDDIVKTFEKIAKYFEEVVD</sequence>
<keyword evidence="2" id="KW-0808">Transferase</keyword>
<dbReference type="InterPro" id="IPR026591">
    <property type="entry name" value="Sirtuin_cat_small_dom_sf"/>
</dbReference>
<dbReference type="CDD" id="cd01407">
    <property type="entry name" value="SIR2-fam"/>
    <property type="match status" value="1"/>
</dbReference>
<evidence type="ECO:0000256" key="2">
    <source>
        <dbReference type="ARBA" id="ARBA00022679"/>
    </source>
</evidence>
<feature type="active site" description="Proton acceptor" evidence="4">
    <location>
        <position position="114"/>
    </location>
</feature>
<accession>A0A841GLI2</accession>
<keyword evidence="6" id="KW-0378">Hydrolase</keyword>
<evidence type="ECO:0000313" key="7">
    <source>
        <dbReference type="Proteomes" id="UP000555828"/>
    </source>
</evidence>
<dbReference type="GO" id="GO:0070403">
    <property type="term" value="F:NAD+ binding"/>
    <property type="evidence" value="ECO:0007669"/>
    <property type="project" value="InterPro"/>
</dbReference>
<evidence type="ECO:0000313" key="6">
    <source>
        <dbReference type="EMBL" id="MBB6063257.1"/>
    </source>
</evidence>
<dbReference type="RefSeq" id="WP_184619847.1">
    <property type="nucleotide sequence ID" value="NZ_JACHEX010000005.1"/>
</dbReference>
<dbReference type="NCBIfam" id="NF001752">
    <property type="entry name" value="PRK00481.1-1"/>
    <property type="match status" value="1"/>
</dbReference>
<evidence type="ECO:0000256" key="3">
    <source>
        <dbReference type="ARBA" id="ARBA00023027"/>
    </source>
</evidence>
<dbReference type="Pfam" id="PF02146">
    <property type="entry name" value="SIR2"/>
    <property type="match status" value="1"/>
</dbReference>
<dbReference type="EMBL" id="JACHEX010000005">
    <property type="protein sequence ID" value="MBB6063257.1"/>
    <property type="molecule type" value="Genomic_DNA"/>
</dbReference>